<accession>M3D4T5</accession>
<dbReference type="AlphaFoldDB" id="M3D4T5"/>
<evidence type="ECO:0000313" key="2">
    <source>
        <dbReference type="Proteomes" id="UP000030760"/>
    </source>
</evidence>
<dbReference type="Proteomes" id="UP000030760">
    <property type="component" value="Unassembled WGS sequence"/>
</dbReference>
<gene>
    <name evidence="1" type="ORF">SBD_7889</name>
</gene>
<name>M3D4T5_9ACTN</name>
<evidence type="ECO:0000313" key="1">
    <source>
        <dbReference type="EMBL" id="EMF51172.1"/>
    </source>
</evidence>
<dbReference type="EMBL" id="KB405097">
    <property type="protein sequence ID" value="EMF51172.1"/>
    <property type="molecule type" value="Genomic_DNA"/>
</dbReference>
<reference evidence="2" key="1">
    <citation type="journal article" date="2013" name="Genome Announc.">
        <title>Draft Genome Sequence of Streptomyces bottropensis ATCC 25435, a Bottromycin-Producing Actinomycete.</title>
        <authorList>
            <person name="Zhang H."/>
            <person name="Zhou W."/>
            <person name="Zhuang Y."/>
            <person name="Liang X."/>
            <person name="Liu T."/>
        </authorList>
    </citation>
    <scope>NUCLEOTIDE SEQUENCE [LARGE SCALE GENOMIC DNA]</scope>
    <source>
        <strain evidence="2">ATCC 25435</strain>
    </source>
</reference>
<organism evidence="1 2">
    <name type="scientific">Streptomyces bottropensis ATCC 25435</name>
    <dbReference type="NCBI Taxonomy" id="1054862"/>
    <lineage>
        <taxon>Bacteria</taxon>
        <taxon>Bacillati</taxon>
        <taxon>Actinomycetota</taxon>
        <taxon>Actinomycetes</taxon>
        <taxon>Kitasatosporales</taxon>
        <taxon>Streptomycetaceae</taxon>
        <taxon>Streptomyces</taxon>
    </lineage>
</organism>
<proteinExistence type="predicted"/>
<protein>
    <submittedName>
        <fullName evidence="1">Uncharacterized protein</fullName>
    </submittedName>
</protein>
<sequence>MKWSSRTGGGLLRTALAPATDGLPASWFLAPPGLRASPTRSSLSLSPSEC</sequence>